<evidence type="ECO:0000313" key="2">
    <source>
        <dbReference type="Proteomes" id="UP001057452"/>
    </source>
</evidence>
<proteinExistence type="predicted"/>
<protein>
    <submittedName>
        <fullName evidence="1">Uncharacterized protein</fullName>
    </submittedName>
</protein>
<feature type="non-terminal residue" evidence="1">
    <location>
        <position position="211"/>
    </location>
</feature>
<organism evidence="1 2">
    <name type="scientific">Chaenocephalus aceratus</name>
    <name type="common">Blackfin icefish</name>
    <name type="synonym">Chaenichthys aceratus</name>
    <dbReference type="NCBI Taxonomy" id="36190"/>
    <lineage>
        <taxon>Eukaryota</taxon>
        <taxon>Metazoa</taxon>
        <taxon>Chordata</taxon>
        <taxon>Craniata</taxon>
        <taxon>Vertebrata</taxon>
        <taxon>Euteleostomi</taxon>
        <taxon>Actinopterygii</taxon>
        <taxon>Neopterygii</taxon>
        <taxon>Teleostei</taxon>
        <taxon>Neoteleostei</taxon>
        <taxon>Acanthomorphata</taxon>
        <taxon>Eupercaria</taxon>
        <taxon>Perciformes</taxon>
        <taxon>Notothenioidei</taxon>
        <taxon>Channichthyidae</taxon>
        <taxon>Chaenocephalus</taxon>
    </lineage>
</organism>
<name>A0ACB9VWY5_CHAAC</name>
<comment type="caution">
    <text evidence="1">The sequence shown here is derived from an EMBL/GenBank/DDBJ whole genome shotgun (WGS) entry which is preliminary data.</text>
</comment>
<dbReference type="EMBL" id="CM043799">
    <property type="protein sequence ID" value="KAI4804461.1"/>
    <property type="molecule type" value="Genomic_DNA"/>
</dbReference>
<accession>A0ACB9VWY5</accession>
<feature type="non-terminal residue" evidence="1">
    <location>
        <position position="1"/>
    </location>
</feature>
<keyword evidence="2" id="KW-1185">Reference proteome</keyword>
<evidence type="ECO:0000313" key="1">
    <source>
        <dbReference type="EMBL" id="KAI4804461.1"/>
    </source>
</evidence>
<gene>
    <name evidence="1" type="ORF">KUCAC02_026090</name>
</gene>
<dbReference type="Proteomes" id="UP001057452">
    <property type="component" value="Chromosome 15"/>
</dbReference>
<reference evidence="1" key="1">
    <citation type="submission" date="2022-05" db="EMBL/GenBank/DDBJ databases">
        <title>Chromosome-level genome of Chaenocephalus aceratus.</title>
        <authorList>
            <person name="Park H."/>
        </authorList>
    </citation>
    <scope>NUCLEOTIDE SEQUENCE</scope>
    <source>
        <strain evidence="1">KU_202001</strain>
    </source>
</reference>
<sequence>LFSLAGVMFPFTVQQQEQGACLSRAARCLGLQQSPSRAPLLSLAVLTKAPSQSQSPALPARAPLSSGVLIPIDWDLRKNRMVNLSNTDQGQGSEEEEEDLKHGRTLSKCPLKGFGGQQRVLEPIAHSSVRGQNLNVFINSILKVAGPYSRKSPAHPPLLSFFSLSPRQRPLACQASEEEKTRAGRSSGRKKSVKILRGEASTNVELKETSP</sequence>